<proteinExistence type="predicted"/>
<feature type="transmembrane region" description="Helical" evidence="1">
    <location>
        <begin position="53"/>
        <end position="71"/>
    </location>
</feature>
<sequence>MKELFSTFKSWLADITDIMMHMLALGVVVEVAYGKGIFGAGVVGNITALVNSIGESGFAGLVALLVIVGLYRK</sequence>
<evidence type="ECO:0000313" key="2">
    <source>
        <dbReference type="EMBL" id="SVD81098.1"/>
    </source>
</evidence>
<name>A0A382YF16_9ZZZZ</name>
<keyword evidence="1" id="KW-1133">Transmembrane helix</keyword>
<gene>
    <name evidence="2" type="ORF">METZ01_LOCUS433952</name>
</gene>
<keyword evidence="1" id="KW-0812">Transmembrane</keyword>
<dbReference type="AlphaFoldDB" id="A0A382YF16"/>
<dbReference type="EMBL" id="UINC01174793">
    <property type="protein sequence ID" value="SVD81098.1"/>
    <property type="molecule type" value="Genomic_DNA"/>
</dbReference>
<organism evidence="2">
    <name type="scientific">marine metagenome</name>
    <dbReference type="NCBI Taxonomy" id="408172"/>
    <lineage>
        <taxon>unclassified sequences</taxon>
        <taxon>metagenomes</taxon>
        <taxon>ecological metagenomes</taxon>
    </lineage>
</organism>
<feature type="transmembrane region" description="Helical" evidence="1">
    <location>
        <begin position="12"/>
        <end position="33"/>
    </location>
</feature>
<evidence type="ECO:0000256" key="1">
    <source>
        <dbReference type="SAM" id="Phobius"/>
    </source>
</evidence>
<protein>
    <submittedName>
        <fullName evidence="2">Uncharacterized protein</fullName>
    </submittedName>
</protein>
<accession>A0A382YF16</accession>
<keyword evidence="1" id="KW-0472">Membrane</keyword>
<reference evidence="2" key="1">
    <citation type="submission" date="2018-05" db="EMBL/GenBank/DDBJ databases">
        <authorList>
            <person name="Lanie J.A."/>
            <person name="Ng W.-L."/>
            <person name="Kazmierczak K.M."/>
            <person name="Andrzejewski T.M."/>
            <person name="Davidsen T.M."/>
            <person name="Wayne K.J."/>
            <person name="Tettelin H."/>
            <person name="Glass J.I."/>
            <person name="Rusch D."/>
            <person name="Podicherti R."/>
            <person name="Tsui H.-C.T."/>
            <person name="Winkler M.E."/>
        </authorList>
    </citation>
    <scope>NUCLEOTIDE SEQUENCE</scope>
</reference>